<gene>
    <name evidence="2" type="ORF">Cni_G06853</name>
</gene>
<accession>A0AAQ3JZD6</accession>
<dbReference type="AlphaFoldDB" id="A0AAQ3JZD6"/>
<proteinExistence type="predicted"/>
<feature type="region of interest" description="Disordered" evidence="1">
    <location>
        <begin position="1"/>
        <end position="21"/>
    </location>
</feature>
<keyword evidence="3" id="KW-1185">Reference proteome</keyword>
<evidence type="ECO:0000313" key="3">
    <source>
        <dbReference type="Proteomes" id="UP001327560"/>
    </source>
</evidence>
<protein>
    <submittedName>
        <fullName evidence="2">Uncharacterized protein</fullName>
    </submittedName>
</protein>
<evidence type="ECO:0000256" key="1">
    <source>
        <dbReference type="SAM" id="MobiDB-lite"/>
    </source>
</evidence>
<organism evidence="2 3">
    <name type="scientific">Canna indica</name>
    <name type="common">Indian-shot</name>
    <dbReference type="NCBI Taxonomy" id="4628"/>
    <lineage>
        <taxon>Eukaryota</taxon>
        <taxon>Viridiplantae</taxon>
        <taxon>Streptophyta</taxon>
        <taxon>Embryophyta</taxon>
        <taxon>Tracheophyta</taxon>
        <taxon>Spermatophyta</taxon>
        <taxon>Magnoliopsida</taxon>
        <taxon>Liliopsida</taxon>
        <taxon>Zingiberales</taxon>
        <taxon>Cannaceae</taxon>
        <taxon>Canna</taxon>
    </lineage>
</organism>
<dbReference type="Proteomes" id="UP001327560">
    <property type="component" value="Chromosome 2"/>
</dbReference>
<sequence length="205" mass="23113">MEKPGASMVGIPDIGEEDDARGRRGEMVEPLLVVAPDTAGRRRGLLVLARPRQCLWVRLQHRCYFPRLLCLHQSPAMDFFKNACHMLRPYGEVHVSHKTGARFANGTSKNLRSSVLLCWLSVLISGKKTTQAIEIKEAKAQDVTCLFLLVSASHTSLGLGRSRKGKNLAKRWNLSSKILILCMGSLFQHLHFKLVCPHFRLLRQF</sequence>
<dbReference type="EMBL" id="CP136891">
    <property type="protein sequence ID" value="WOK98143.1"/>
    <property type="molecule type" value="Genomic_DNA"/>
</dbReference>
<name>A0AAQ3JZD6_9LILI</name>
<reference evidence="2 3" key="1">
    <citation type="submission" date="2023-10" db="EMBL/GenBank/DDBJ databases">
        <title>Chromosome-scale genome assembly provides insights into flower coloration mechanisms of Canna indica.</title>
        <authorList>
            <person name="Li C."/>
        </authorList>
    </citation>
    <scope>NUCLEOTIDE SEQUENCE [LARGE SCALE GENOMIC DNA]</scope>
    <source>
        <tissue evidence="2">Flower</tissue>
    </source>
</reference>
<evidence type="ECO:0000313" key="2">
    <source>
        <dbReference type="EMBL" id="WOK98143.1"/>
    </source>
</evidence>